<reference evidence="1" key="1">
    <citation type="submission" date="2022-08" db="EMBL/GenBank/DDBJ databases">
        <title>Genome sequencing of Pelomonas sp. UHG3.</title>
        <authorList>
            <person name="So Y."/>
        </authorList>
    </citation>
    <scope>NUCLEOTIDE SEQUENCE</scope>
    <source>
        <strain evidence="1">UHG3</strain>
    </source>
</reference>
<gene>
    <name evidence="1" type="ORF">NYO99_01835</name>
</gene>
<protein>
    <submittedName>
        <fullName evidence="1">DPP IV N-terminal domain-containing protein</fullName>
    </submittedName>
</protein>
<comment type="caution">
    <text evidence="1">The sequence shown here is derived from an EMBL/GenBank/DDBJ whole genome shotgun (WGS) entry which is preliminary data.</text>
</comment>
<name>A0ACC6C611_9BURK</name>
<dbReference type="EMBL" id="JAPPUY010000001">
    <property type="protein sequence ID" value="MCY4743709.1"/>
    <property type="molecule type" value="Genomic_DNA"/>
</dbReference>
<evidence type="ECO:0000313" key="1">
    <source>
        <dbReference type="EMBL" id="MCY4743709.1"/>
    </source>
</evidence>
<evidence type="ECO:0000313" key="2">
    <source>
        <dbReference type="Proteomes" id="UP001076464"/>
    </source>
</evidence>
<sequence>MKILMSLLAAACATSAALAQTPALTLERLTADPPLAGRLPRQAEISPGGQWVSFLRPSQADSEVLELWAQPAAGGEPRKLVAAADLLGGAEQKLSEAEKMALERKRITQRGITGYQWCGGDDSALLFPLSGDLYLVRLTAGGPQAHKLALPAGAPKQDARCAADGQRLAYVQGGNLFTVSLAAGSAPRQLTRDGSATLSWGLADFIAAEELSRQRGYWWSKDGKSLLALRVDEAGVALKTRAQIFADRTAMTEQRYPAAGAANAQVRAFVIDAATGRQRALPLPAQAEYIARAGWFADGTPWLQWFTRDQTRLTLTEFKPAAGGAMAPRDITAEIDPAWVEVHDDLIETPRGLLWSSEASGRRQLLLLDRASGARTPLTQMTEPVDHAVCASADTVVFAAAGDRGRAQELYSLPLAGGRPQPLAGAGNRQWRDAKADAACKQLLVMRSAWGEPPRLELRTLGSADAIALRGDAPSPQLRDYTNLPLALDLTAADGRTPLNAFFFPAQDGRPGKHPVIVMAYGGPGAATVNWGWGRDMPLIAYWQQRGYGVMTLDTRGMQHRDRDFTRAHHRAFGKTELADLFAAVRQLPGRVPGVDAERIGFFGWSYGGFLGARAMLDADTPFAAAVAVAPVTDWTLYDTAYTERYLGMPDGGKAEPYASAHLPSRAALLAKPLLLVHGTADDNVLFDHTLQLVEALQNAGKTFDLQIYPGKAHGIAGRAARLHLYRTMDAFFQRHLAPAR</sequence>
<dbReference type="Proteomes" id="UP001076464">
    <property type="component" value="Unassembled WGS sequence"/>
</dbReference>
<organism evidence="1 2">
    <name type="scientific">Roseateles hydrophilus</name>
    <dbReference type="NCBI Taxonomy" id="2975054"/>
    <lineage>
        <taxon>Bacteria</taxon>
        <taxon>Pseudomonadati</taxon>
        <taxon>Pseudomonadota</taxon>
        <taxon>Betaproteobacteria</taxon>
        <taxon>Burkholderiales</taxon>
        <taxon>Sphaerotilaceae</taxon>
        <taxon>Roseateles</taxon>
    </lineage>
</organism>
<accession>A0ACC6C611</accession>
<proteinExistence type="predicted"/>
<keyword evidence="2" id="KW-1185">Reference proteome</keyword>